<dbReference type="Proteomes" id="UP001215503">
    <property type="component" value="Unassembled WGS sequence"/>
</dbReference>
<comment type="caution">
    <text evidence="1">The sequence shown here is derived from an EMBL/GenBank/DDBJ whole genome shotgun (WGS) entry which is preliminary data.</text>
</comment>
<dbReference type="RefSeq" id="WP_275819254.1">
    <property type="nucleotide sequence ID" value="NZ_JARHUD010000001.1"/>
</dbReference>
<name>A0ABT5YI55_9PROT</name>
<keyword evidence="2" id="KW-1185">Reference proteome</keyword>
<proteinExistence type="predicted"/>
<sequence>MPILRTLLFEAARRAARNPRVRAEAGRVFRDEVQPRLQTAATKGKGAAGKFNEEWRGTSGEVNFRQDPARFAGRLAGRLRRRVSQKD</sequence>
<protein>
    <recommendedName>
        <fullName evidence="3">HK97 gp10 family phage protein</fullName>
    </recommendedName>
</protein>
<evidence type="ECO:0000313" key="2">
    <source>
        <dbReference type="Proteomes" id="UP001215503"/>
    </source>
</evidence>
<organism evidence="1 2">
    <name type="scientific">Aquibaculum arenosum</name>
    <dbReference type="NCBI Taxonomy" id="3032591"/>
    <lineage>
        <taxon>Bacteria</taxon>
        <taxon>Pseudomonadati</taxon>
        <taxon>Pseudomonadota</taxon>
        <taxon>Alphaproteobacteria</taxon>
        <taxon>Rhodospirillales</taxon>
        <taxon>Rhodovibrionaceae</taxon>
        <taxon>Aquibaculum</taxon>
    </lineage>
</organism>
<reference evidence="1 2" key="1">
    <citation type="submission" date="2023-03" db="EMBL/GenBank/DDBJ databases">
        <title>Fodinicurvata sp. CAU 1616 isolated from sea sendiment.</title>
        <authorList>
            <person name="Kim W."/>
        </authorList>
    </citation>
    <scope>NUCLEOTIDE SEQUENCE [LARGE SCALE GENOMIC DNA]</scope>
    <source>
        <strain evidence="1 2">CAU 1616</strain>
    </source>
</reference>
<gene>
    <name evidence="1" type="ORF">P2G67_01360</name>
</gene>
<evidence type="ECO:0008006" key="3">
    <source>
        <dbReference type="Google" id="ProtNLM"/>
    </source>
</evidence>
<accession>A0ABT5YI55</accession>
<evidence type="ECO:0000313" key="1">
    <source>
        <dbReference type="EMBL" id="MDF2094620.1"/>
    </source>
</evidence>
<dbReference type="EMBL" id="JARHUD010000001">
    <property type="protein sequence ID" value="MDF2094620.1"/>
    <property type="molecule type" value="Genomic_DNA"/>
</dbReference>